<dbReference type="OrthoDB" id="10251727at2759"/>
<feature type="compositionally biased region" description="Basic and acidic residues" evidence="1">
    <location>
        <begin position="305"/>
        <end position="321"/>
    </location>
</feature>
<dbReference type="InterPro" id="IPR023674">
    <property type="entry name" value="Ribosomal_uL1-like"/>
</dbReference>
<dbReference type="GO" id="GO:0005840">
    <property type="term" value="C:ribosome"/>
    <property type="evidence" value="ECO:0007669"/>
    <property type="project" value="UniProtKB-KW"/>
</dbReference>
<organism evidence="2 3">
    <name type="scientific">Absidia repens</name>
    <dbReference type="NCBI Taxonomy" id="90262"/>
    <lineage>
        <taxon>Eukaryota</taxon>
        <taxon>Fungi</taxon>
        <taxon>Fungi incertae sedis</taxon>
        <taxon>Mucoromycota</taxon>
        <taxon>Mucoromycotina</taxon>
        <taxon>Mucoromycetes</taxon>
        <taxon>Mucorales</taxon>
        <taxon>Cunninghamellaceae</taxon>
        <taxon>Absidia</taxon>
    </lineage>
</organism>
<name>A0A1X2HXA4_9FUNG</name>
<feature type="compositionally biased region" description="Basic residues" evidence="1">
    <location>
        <begin position="267"/>
        <end position="277"/>
    </location>
</feature>
<keyword evidence="2" id="KW-0689">Ribosomal protein</keyword>
<feature type="compositionally biased region" description="Basic residues" evidence="1">
    <location>
        <begin position="325"/>
        <end position="336"/>
    </location>
</feature>
<dbReference type="AlphaFoldDB" id="A0A1X2HXA4"/>
<feature type="compositionally biased region" description="Basic and acidic residues" evidence="1">
    <location>
        <begin position="280"/>
        <end position="291"/>
    </location>
</feature>
<evidence type="ECO:0000313" key="2">
    <source>
        <dbReference type="EMBL" id="ORZ04371.1"/>
    </source>
</evidence>
<gene>
    <name evidence="2" type="ORF">BCR42DRAFT_497057</name>
</gene>
<feature type="region of interest" description="Disordered" evidence="1">
    <location>
        <begin position="255"/>
        <end position="336"/>
    </location>
</feature>
<sequence>MVAIPEFDYTQASKAITALKEYASRESNDDLLGSSDRGVWMQIKLAKMTSGYKQRHEFICPHCILPEDAEVCLLVIDGAKEFQQKIDELKIGRKFTVLTAKSFREKYSRFEAKRQVARQFGLFLVDASLANKINSLFGESFKKANKSPSIINVSQDKKILGDEQLKENINNALNGTILNKTASDLKNAKFGRVEMSEKDLMDNFKVVFESWKKAIDWKFVQSVSILSDNSVVLPIYACVPGVWLLDDQVMEEAAPEVTPKQEESLKKAAKKTNKNTKKAVVVEEEKEEKTAPAKKSNKKSKAAPAKKDEDAALKVKTDKSIAKKPAAKGKKAKAAK</sequence>
<keyword evidence="2" id="KW-0687">Ribonucleoprotein</keyword>
<accession>A0A1X2HXA4</accession>
<evidence type="ECO:0000256" key="1">
    <source>
        <dbReference type="SAM" id="MobiDB-lite"/>
    </source>
</evidence>
<keyword evidence="3" id="KW-1185">Reference proteome</keyword>
<dbReference type="STRING" id="90262.A0A1X2HXA4"/>
<dbReference type="InterPro" id="IPR016095">
    <property type="entry name" value="Ribosomal_uL1_3-a/b-sand"/>
</dbReference>
<dbReference type="Proteomes" id="UP000193560">
    <property type="component" value="Unassembled WGS sequence"/>
</dbReference>
<reference evidence="2 3" key="1">
    <citation type="submission" date="2016-07" db="EMBL/GenBank/DDBJ databases">
        <title>Pervasive Adenine N6-methylation of Active Genes in Fungi.</title>
        <authorList>
            <consortium name="DOE Joint Genome Institute"/>
            <person name="Mondo S.J."/>
            <person name="Dannebaum R.O."/>
            <person name="Kuo R.C."/>
            <person name="Labutti K."/>
            <person name="Haridas S."/>
            <person name="Kuo A."/>
            <person name="Salamov A."/>
            <person name="Ahrendt S.R."/>
            <person name="Lipzen A."/>
            <person name="Sullivan W."/>
            <person name="Andreopoulos W.B."/>
            <person name="Clum A."/>
            <person name="Lindquist E."/>
            <person name="Daum C."/>
            <person name="Ramamoorthy G.K."/>
            <person name="Gryganskyi A."/>
            <person name="Culley D."/>
            <person name="Magnuson J.K."/>
            <person name="James T.Y."/>
            <person name="O'Malley M.A."/>
            <person name="Stajich J.E."/>
            <person name="Spatafora J.W."/>
            <person name="Visel A."/>
            <person name="Grigoriev I.V."/>
        </authorList>
    </citation>
    <scope>NUCLEOTIDE SEQUENCE [LARGE SCALE GENOMIC DNA]</scope>
    <source>
        <strain evidence="2 3">NRRL 1336</strain>
    </source>
</reference>
<evidence type="ECO:0000313" key="3">
    <source>
        <dbReference type="Proteomes" id="UP000193560"/>
    </source>
</evidence>
<dbReference type="Gene3D" id="3.40.50.790">
    <property type="match status" value="1"/>
</dbReference>
<dbReference type="InterPro" id="IPR028364">
    <property type="entry name" value="Ribosomal_uL1/biogenesis"/>
</dbReference>
<comment type="caution">
    <text evidence="2">The sequence shown here is derived from an EMBL/GenBank/DDBJ whole genome shotgun (WGS) entry which is preliminary data.</text>
</comment>
<dbReference type="SUPFAM" id="SSF56808">
    <property type="entry name" value="Ribosomal protein L1"/>
    <property type="match status" value="1"/>
</dbReference>
<dbReference type="Pfam" id="PF00687">
    <property type="entry name" value="Ribosomal_L1"/>
    <property type="match status" value="1"/>
</dbReference>
<proteinExistence type="predicted"/>
<protein>
    <submittedName>
        <fullName evidence="2">Ribosomal protein L1p/L10e family-domain-containing protein</fullName>
    </submittedName>
</protein>
<dbReference type="EMBL" id="MCGE01000051">
    <property type="protein sequence ID" value="ORZ04371.1"/>
    <property type="molecule type" value="Genomic_DNA"/>
</dbReference>